<evidence type="ECO:0000313" key="1">
    <source>
        <dbReference type="EMBL" id="TWB18863.1"/>
    </source>
</evidence>
<sequence>MTMEHGLDRFSLTGMKAGYAQASAGSMSQGFIAGELRRDTDHSAASRVARLAWFELAAAATRRSLAQDLAADLGLPDLDSADLDGFYLDMDAPRTASR</sequence>
<gene>
    <name evidence="1" type="ORF">FBZ88_12319</name>
</gene>
<dbReference type="EMBL" id="VITO01000023">
    <property type="protein sequence ID" value="TWB18863.1"/>
    <property type="molecule type" value="Genomic_DNA"/>
</dbReference>
<keyword evidence="2" id="KW-1185">Reference proteome</keyword>
<dbReference type="Proteomes" id="UP000316545">
    <property type="component" value="Unassembled WGS sequence"/>
</dbReference>
<dbReference type="AlphaFoldDB" id="A0A560FB82"/>
<name>A0A560FB82_9PROT</name>
<protein>
    <submittedName>
        <fullName evidence="1">Uncharacterized protein</fullName>
    </submittedName>
</protein>
<accession>A0A560FB82</accession>
<proteinExistence type="predicted"/>
<reference evidence="1 2" key="1">
    <citation type="submission" date="2019-06" db="EMBL/GenBank/DDBJ databases">
        <title>Genomic Encyclopedia of Type Strains, Phase IV (KMG-V): Genome sequencing to study the core and pangenomes of soil and plant-associated prokaryotes.</title>
        <authorList>
            <person name="Whitman W."/>
        </authorList>
    </citation>
    <scope>NUCLEOTIDE SEQUENCE [LARGE SCALE GENOMIC DNA]</scope>
    <source>
        <strain evidence="1 2">BR 11865</strain>
    </source>
</reference>
<comment type="caution">
    <text evidence="1">The sequence shown here is derived from an EMBL/GenBank/DDBJ whole genome shotgun (WGS) entry which is preliminary data.</text>
</comment>
<organism evidence="1 2">
    <name type="scientific">Nitrospirillum amazonense</name>
    <dbReference type="NCBI Taxonomy" id="28077"/>
    <lineage>
        <taxon>Bacteria</taxon>
        <taxon>Pseudomonadati</taxon>
        <taxon>Pseudomonadota</taxon>
        <taxon>Alphaproteobacteria</taxon>
        <taxon>Rhodospirillales</taxon>
        <taxon>Azospirillaceae</taxon>
        <taxon>Nitrospirillum</taxon>
    </lineage>
</organism>
<evidence type="ECO:0000313" key="2">
    <source>
        <dbReference type="Proteomes" id="UP000316545"/>
    </source>
</evidence>